<sequence>MTIYKSIGAITDEKHPSSTKQSQPTTVSYKTNPTSFFIILSYLDRHKTRVINAYSIRTIHDKTESIYSLLTRTFRPLDETLVDGWGELMINDSGYIVKCLSLRSPRSSYDRGE</sequence>
<evidence type="ECO:0000313" key="2">
    <source>
        <dbReference type="Proteomes" id="UP000887013"/>
    </source>
</evidence>
<name>A0A8X6PJG6_NEPPI</name>
<gene>
    <name evidence="1" type="ORF">NPIL_197251</name>
</gene>
<organism evidence="1 2">
    <name type="scientific">Nephila pilipes</name>
    <name type="common">Giant wood spider</name>
    <name type="synonym">Nephila maculata</name>
    <dbReference type="NCBI Taxonomy" id="299642"/>
    <lineage>
        <taxon>Eukaryota</taxon>
        <taxon>Metazoa</taxon>
        <taxon>Ecdysozoa</taxon>
        <taxon>Arthropoda</taxon>
        <taxon>Chelicerata</taxon>
        <taxon>Arachnida</taxon>
        <taxon>Araneae</taxon>
        <taxon>Araneomorphae</taxon>
        <taxon>Entelegynae</taxon>
        <taxon>Araneoidea</taxon>
        <taxon>Nephilidae</taxon>
        <taxon>Nephila</taxon>
    </lineage>
</organism>
<reference evidence="1" key="1">
    <citation type="submission" date="2020-08" db="EMBL/GenBank/DDBJ databases">
        <title>Multicomponent nature underlies the extraordinary mechanical properties of spider dragline silk.</title>
        <authorList>
            <person name="Kono N."/>
            <person name="Nakamura H."/>
            <person name="Mori M."/>
            <person name="Yoshida Y."/>
            <person name="Ohtoshi R."/>
            <person name="Malay A.D."/>
            <person name="Moran D.A.P."/>
            <person name="Tomita M."/>
            <person name="Numata K."/>
            <person name="Arakawa K."/>
        </authorList>
    </citation>
    <scope>NUCLEOTIDE SEQUENCE</scope>
</reference>
<dbReference type="AlphaFoldDB" id="A0A8X6PJG6"/>
<keyword evidence="2" id="KW-1185">Reference proteome</keyword>
<proteinExistence type="predicted"/>
<comment type="caution">
    <text evidence="1">The sequence shown here is derived from an EMBL/GenBank/DDBJ whole genome shotgun (WGS) entry which is preliminary data.</text>
</comment>
<evidence type="ECO:0000313" key="1">
    <source>
        <dbReference type="EMBL" id="GFT74417.1"/>
    </source>
</evidence>
<accession>A0A8X6PJG6</accession>
<dbReference type="Proteomes" id="UP000887013">
    <property type="component" value="Unassembled WGS sequence"/>
</dbReference>
<protein>
    <submittedName>
        <fullName evidence="1">Uncharacterized protein</fullName>
    </submittedName>
</protein>
<dbReference type="EMBL" id="BMAW01117285">
    <property type="protein sequence ID" value="GFT74417.1"/>
    <property type="molecule type" value="Genomic_DNA"/>
</dbReference>